<reference evidence="3 4" key="1">
    <citation type="journal article" date="2011" name="Stand. Genomic Sci.">
        <title>Complete genome sequence of Haliscomenobacter hydrossis type strain (O).</title>
        <authorList>
            <consortium name="US DOE Joint Genome Institute (JGI-PGF)"/>
            <person name="Daligault H."/>
            <person name="Lapidus A."/>
            <person name="Zeytun A."/>
            <person name="Nolan M."/>
            <person name="Lucas S."/>
            <person name="Del Rio T.G."/>
            <person name="Tice H."/>
            <person name="Cheng J.F."/>
            <person name="Tapia R."/>
            <person name="Han C."/>
            <person name="Goodwin L."/>
            <person name="Pitluck S."/>
            <person name="Liolios K."/>
            <person name="Pagani I."/>
            <person name="Ivanova N."/>
            <person name="Huntemann M."/>
            <person name="Mavromatis K."/>
            <person name="Mikhailova N."/>
            <person name="Pati A."/>
            <person name="Chen A."/>
            <person name="Palaniappan K."/>
            <person name="Land M."/>
            <person name="Hauser L."/>
            <person name="Brambilla E.M."/>
            <person name="Rohde M."/>
            <person name="Verbarg S."/>
            <person name="Goker M."/>
            <person name="Bristow J."/>
            <person name="Eisen J.A."/>
            <person name="Markowitz V."/>
            <person name="Hugenholtz P."/>
            <person name="Kyrpides N.C."/>
            <person name="Klenk H.P."/>
            <person name="Woyke T."/>
        </authorList>
    </citation>
    <scope>NUCLEOTIDE SEQUENCE [LARGE SCALE GENOMIC DNA]</scope>
    <source>
        <strain evidence="4">ATCC 27775 / DSM 1100 / LMG 10767 / O</strain>
    </source>
</reference>
<proteinExistence type="predicted"/>
<dbReference type="eggNOG" id="COG0394">
    <property type="taxonomic scope" value="Bacteria"/>
</dbReference>
<feature type="domain" description="Phosphotyrosine protein phosphatase I" evidence="2">
    <location>
        <begin position="3"/>
        <end position="135"/>
    </location>
</feature>
<dbReference type="AlphaFoldDB" id="F4KR55"/>
<dbReference type="STRING" id="760192.Halhy_5468"/>
<gene>
    <name evidence="3" type="ordered locus">Halhy_5468</name>
</gene>
<dbReference type="InterPro" id="IPR036196">
    <property type="entry name" value="Ptyr_pPase_sf"/>
</dbReference>
<dbReference type="PANTHER" id="PTHR43428">
    <property type="entry name" value="ARSENATE REDUCTASE"/>
    <property type="match status" value="1"/>
</dbReference>
<sequence>MLGKILFVCIGNTCRSVLAEHIFRNKHEYELVVVESAGSCANQENVSAYVIEILKDKYIIDVSKQKPVSVTKKKLKDFFLIICLDKMAFDSLNVENNVKNKLVFWDIEDPWGKDLEDYMKTFSILEDKISQLNPSLKHLTDHVTKITP</sequence>
<dbReference type="KEGG" id="hhy:Halhy_5468"/>
<dbReference type="PANTHER" id="PTHR43428:SF1">
    <property type="entry name" value="ARSENATE REDUCTASE"/>
    <property type="match status" value="1"/>
</dbReference>
<evidence type="ECO:0000256" key="1">
    <source>
        <dbReference type="ARBA" id="ARBA00022849"/>
    </source>
</evidence>
<dbReference type="GO" id="GO:0046685">
    <property type="term" value="P:response to arsenic-containing substance"/>
    <property type="evidence" value="ECO:0007669"/>
    <property type="project" value="UniProtKB-KW"/>
</dbReference>
<organism evidence="3 4">
    <name type="scientific">Haliscomenobacter hydrossis (strain ATCC 27775 / DSM 1100 / LMG 10767 / O)</name>
    <dbReference type="NCBI Taxonomy" id="760192"/>
    <lineage>
        <taxon>Bacteria</taxon>
        <taxon>Pseudomonadati</taxon>
        <taxon>Bacteroidota</taxon>
        <taxon>Saprospiria</taxon>
        <taxon>Saprospirales</taxon>
        <taxon>Haliscomenobacteraceae</taxon>
        <taxon>Haliscomenobacter</taxon>
    </lineage>
</organism>
<dbReference type="SUPFAM" id="SSF52788">
    <property type="entry name" value="Phosphotyrosine protein phosphatases I"/>
    <property type="match status" value="1"/>
</dbReference>
<dbReference type="HOGENOM" id="CLU_071415_3_3_10"/>
<evidence type="ECO:0000259" key="2">
    <source>
        <dbReference type="SMART" id="SM00226"/>
    </source>
</evidence>
<dbReference type="EMBL" id="CP002691">
    <property type="protein sequence ID" value="AEE53293.1"/>
    <property type="molecule type" value="Genomic_DNA"/>
</dbReference>
<evidence type="ECO:0000313" key="3">
    <source>
        <dbReference type="EMBL" id="AEE53293.1"/>
    </source>
</evidence>
<keyword evidence="4" id="KW-1185">Reference proteome</keyword>
<dbReference type="Pfam" id="PF01451">
    <property type="entry name" value="LMWPc"/>
    <property type="match status" value="1"/>
</dbReference>
<dbReference type="SMART" id="SM00226">
    <property type="entry name" value="LMWPc"/>
    <property type="match status" value="1"/>
</dbReference>
<keyword evidence="1" id="KW-0059">Arsenical resistance</keyword>
<dbReference type="Proteomes" id="UP000008461">
    <property type="component" value="Chromosome"/>
</dbReference>
<dbReference type="RefSeq" id="WP_013767826.1">
    <property type="nucleotide sequence ID" value="NC_015510.1"/>
</dbReference>
<dbReference type="OrthoDB" id="9784339at2"/>
<reference key="2">
    <citation type="submission" date="2011-04" db="EMBL/GenBank/DDBJ databases">
        <title>Complete sequence of chromosome of Haliscomenobacter hydrossis DSM 1100.</title>
        <authorList>
            <consortium name="US DOE Joint Genome Institute (JGI-PGF)"/>
            <person name="Lucas S."/>
            <person name="Han J."/>
            <person name="Lapidus A."/>
            <person name="Bruce D."/>
            <person name="Goodwin L."/>
            <person name="Pitluck S."/>
            <person name="Peters L."/>
            <person name="Kyrpides N."/>
            <person name="Mavromatis K."/>
            <person name="Ivanova N."/>
            <person name="Ovchinnikova G."/>
            <person name="Pagani I."/>
            <person name="Daligault H."/>
            <person name="Detter J.C."/>
            <person name="Han C."/>
            <person name="Land M."/>
            <person name="Hauser L."/>
            <person name="Markowitz V."/>
            <person name="Cheng J.-F."/>
            <person name="Hugenholtz P."/>
            <person name="Woyke T."/>
            <person name="Wu D."/>
            <person name="Verbarg S."/>
            <person name="Frueling A."/>
            <person name="Brambilla E."/>
            <person name="Klenk H.-P."/>
            <person name="Eisen J.A."/>
        </authorList>
    </citation>
    <scope>NUCLEOTIDE SEQUENCE</scope>
    <source>
        <strain>DSM 1100</strain>
    </source>
</reference>
<evidence type="ECO:0000313" key="4">
    <source>
        <dbReference type="Proteomes" id="UP000008461"/>
    </source>
</evidence>
<accession>F4KR55</accession>
<protein>
    <submittedName>
        <fullName evidence="3">Protein tyrosine phosphatase</fullName>
    </submittedName>
</protein>
<dbReference type="InterPro" id="IPR023485">
    <property type="entry name" value="Ptyr_pPase"/>
</dbReference>
<name>F4KR55_HALH1</name>
<dbReference type="Gene3D" id="3.40.50.2300">
    <property type="match status" value="1"/>
</dbReference>